<dbReference type="InterPro" id="IPR001680">
    <property type="entry name" value="WD40_rpt"/>
</dbReference>
<dbReference type="Gene3D" id="2.130.10.10">
    <property type="entry name" value="YVTN repeat-like/Quinoprotein amine dehydrogenase"/>
    <property type="match status" value="2"/>
</dbReference>
<dbReference type="RefSeq" id="XP_007334230.1">
    <property type="nucleotide sequence ID" value="XM_007334168.1"/>
</dbReference>
<dbReference type="PROSITE" id="PS50082">
    <property type="entry name" value="WD_REPEATS_2"/>
    <property type="match status" value="1"/>
</dbReference>
<dbReference type="KEGG" id="abp:AGABI1DRAFT46905"/>
<evidence type="ECO:0000256" key="6">
    <source>
        <dbReference type="SAM" id="MobiDB-lite"/>
    </source>
</evidence>
<dbReference type="PANTHER" id="PTHR19857:SF19">
    <property type="entry name" value="26S PROTEASOME REGULATORY SUBUNIT RPN14"/>
    <property type="match status" value="1"/>
</dbReference>
<dbReference type="eggNOG" id="KOG0266">
    <property type="taxonomic scope" value="Eukaryota"/>
</dbReference>
<dbReference type="AlphaFoldDB" id="K5VL70"/>
<dbReference type="SMART" id="SM00320">
    <property type="entry name" value="WD40"/>
    <property type="match status" value="4"/>
</dbReference>
<dbReference type="SUPFAM" id="SSF50978">
    <property type="entry name" value="WD40 repeat-like"/>
    <property type="match status" value="1"/>
</dbReference>
<reference evidence="8" key="1">
    <citation type="journal article" date="2012" name="Proc. Natl. Acad. Sci. U.S.A.">
        <title>Genome sequence of the button mushroom Agaricus bisporus reveals mechanisms governing adaptation to a humic-rich ecological niche.</title>
        <authorList>
            <person name="Morin E."/>
            <person name="Kohler A."/>
            <person name="Baker A.R."/>
            <person name="Foulongne-Oriol M."/>
            <person name="Lombard V."/>
            <person name="Nagy L.G."/>
            <person name="Ohm R.A."/>
            <person name="Patyshakuliyeva A."/>
            <person name="Brun A."/>
            <person name="Aerts A.L."/>
            <person name="Bailey A.M."/>
            <person name="Billette C."/>
            <person name="Coutinho P.M."/>
            <person name="Deakin G."/>
            <person name="Doddapaneni H."/>
            <person name="Floudas D."/>
            <person name="Grimwood J."/>
            <person name="Hilden K."/>
            <person name="Kuees U."/>
            <person name="LaButti K.M."/>
            <person name="Lapidus A."/>
            <person name="Lindquist E.A."/>
            <person name="Lucas S.M."/>
            <person name="Murat C."/>
            <person name="Riley R.W."/>
            <person name="Salamov A.A."/>
            <person name="Schmutz J."/>
            <person name="Subramanian V."/>
            <person name="Woesten H.A.B."/>
            <person name="Xu J."/>
            <person name="Eastwood D.C."/>
            <person name="Foster G.D."/>
            <person name="Sonnenberg A.S."/>
            <person name="Cullen D."/>
            <person name="de Vries R.P."/>
            <person name="Lundell T."/>
            <person name="Hibbett D.S."/>
            <person name="Henrissat B."/>
            <person name="Burton K.S."/>
            <person name="Kerrigan R.W."/>
            <person name="Challen M.P."/>
            <person name="Grigoriev I.V."/>
            <person name="Martin F."/>
        </authorList>
    </citation>
    <scope>NUCLEOTIDE SEQUENCE [LARGE SCALE GENOMIC DNA]</scope>
    <source>
        <strain evidence="8">JB137-S8 / ATCC MYA-4627 / FGSC 10392</strain>
    </source>
</reference>
<dbReference type="PROSITE" id="PS00678">
    <property type="entry name" value="WD_REPEATS_1"/>
    <property type="match status" value="1"/>
</dbReference>
<dbReference type="Proteomes" id="UP000008493">
    <property type="component" value="Unassembled WGS sequence"/>
</dbReference>
<evidence type="ECO:0000256" key="1">
    <source>
        <dbReference type="ARBA" id="ARBA00022574"/>
    </source>
</evidence>
<dbReference type="InterPro" id="IPR051179">
    <property type="entry name" value="WD_repeat_multifunction"/>
</dbReference>
<protein>
    <submittedName>
        <fullName evidence="7">Uncharacterized protein</fullName>
    </submittedName>
</protein>
<dbReference type="GeneID" id="18829676"/>
<evidence type="ECO:0000256" key="2">
    <source>
        <dbReference type="ARBA" id="ARBA00022737"/>
    </source>
</evidence>
<keyword evidence="1 5" id="KW-0853">WD repeat</keyword>
<dbReference type="PANTHER" id="PTHR19857">
    <property type="entry name" value="MITOCHONDRIAL DIVISION PROTEIN 1-RELATED"/>
    <property type="match status" value="1"/>
</dbReference>
<evidence type="ECO:0000256" key="5">
    <source>
        <dbReference type="PROSITE-ProRule" id="PRU00221"/>
    </source>
</evidence>
<dbReference type="STRING" id="597362.K5VL70"/>
<dbReference type="Pfam" id="PF00400">
    <property type="entry name" value="WD40"/>
    <property type="match status" value="2"/>
</dbReference>
<keyword evidence="8" id="KW-1185">Reference proteome</keyword>
<accession>K5VL70</accession>
<dbReference type="InParanoid" id="K5VL70"/>
<dbReference type="InterPro" id="IPR019775">
    <property type="entry name" value="WD40_repeat_CS"/>
</dbReference>
<dbReference type="GO" id="GO:0000502">
    <property type="term" value="C:proteasome complex"/>
    <property type="evidence" value="ECO:0007669"/>
    <property type="project" value="UniProtKB-KW"/>
</dbReference>
<organism evidence="7 8">
    <name type="scientific">Agaricus bisporus var. burnettii (strain JB137-S8 / ATCC MYA-4627 / FGSC 10392)</name>
    <name type="common">White button mushroom</name>
    <dbReference type="NCBI Taxonomy" id="597362"/>
    <lineage>
        <taxon>Eukaryota</taxon>
        <taxon>Fungi</taxon>
        <taxon>Dikarya</taxon>
        <taxon>Basidiomycota</taxon>
        <taxon>Agaricomycotina</taxon>
        <taxon>Agaricomycetes</taxon>
        <taxon>Agaricomycetidae</taxon>
        <taxon>Agaricales</taxon>
        <taxon>Agaricineae</taxon>
        <taxon>Agaricaceae</taxon>
        <taxon>Agaricus</taxon>
    </lineage>
</organism>
<name>K5VL70_AGABU</name>
<feature type="repeat" description="WD" evidence="5">
    <location>
        <begin position="219"/>
        <end position="260"/>
    </location>
</feature>
<evidence type="ECO:0000313" key="8">
    <source>
        <dbReference type="Proteomes" id="UP000008493"/>
    </source>
</evidence>
<dbReference type="InterPro" id="IPR036322">
    <property type="entry name" value="WD40_repeat_dom_sf"/>
</dbReference>
<gene>
    <name evidence="7" type="ORF">AGABI1DRAFT_46905</name>
</gene>
<proteinExistence type="inferred from homology"/>
<dbReference type="HOGENOM" id="CLU_037051_3_0_1"/>
<feature type="region of interest" description="Disordered" evidence="6">
    <location>
        <begin position="131"/>
        <end position="155"/>
    </location>
</feature>
<evidence type="ECO:0000313" key="7">
    <source>
        <dbReference type="EMBL" id="EKM75109.1"/>
    </source>
</evidence>
<evidence type="ECO:0000256" key="4">
    <source>
        <dbReference type="ARBA" id="ARBA00038321"/>
    </source>
</evidence>
<dbReference type="OrthoDB" id="10257301at2759"/>
<dbReference type="EMBL" id="JH971419">
    <property type="protein sequence ID" value="EKM75109.1"/>
    <property type="molecule type" value="Genomic_DNA"/>
</dbReference>
<dbReference type="OMA" id="TYTAACH"/>
<dbReference type="PROSITE" id="PS50294">
    <property type="entry name" value="WD_REPEATS_REGION"/>
    <property type="match status" value="1"/>
</dbReference>
<evidence type="ECO:0000256" key="3">
    <source>
        <dbReference type="ARBA" id="ARBA00022942"/>
    </source>
</evidence>
<sequence>MALPILTVQSDFADVIADVDAGLVPEDRFWLSCYKSGEPSVHAKVHVALDDVDRNLIRFTPKDGDVDFCSYPTKTYTAACHSLDIPPTPILLPTQEYTDTDTRRPRRITAFDISPDKSRFAIGHLDGSLSIHPISPPSSTPKRPQRVNTSNKRKLVSKPHVSNITHLQFFPSSRVLLSSGADFSLSILSTEFPDAWQSSSSETSSLSVSGSRIQPVRVLSGHTRSVTSATIIDRGRNIISSSLDSSLNLWDIPSGSVISTLNSTSPVLCTTIGTNEVLLPPDGEEEEEEKAVGIKRDEMEDEHVQQTVSYAGLQNGSIQVFDWRTRSNFSLSKSSSSAPINSISYLPQQSLLATGSSKGIITLYDVRSLSSSSLPLTSFRRNEAGISDLAFQYCQQRVGLAIATTDGLPFIASIIPEGPGIQTELVGVDCDPVGNIRVVKGDSDDQEEEVWTASDDGIVRRYIL</sequence>
<keyword evidence="2" id="KW-0677">Repeat</keyword>
<comment type="similarity">
    <text evidence="4">Belongs to the WD repeat PAAF1/RPN14 family.</text>
</comment>
<dbReference type="InterPro" id="IPR015943">
    <property type="entry name" value="WD40/YVTN_repeat-like_dom_sf"/>
</dbReference>
<keyword evidence="3" id="KW-0647">Proteasome</keyword>